<dbReference type="PANTHER" id="PTHR33130:SF43">
    <property type="entry name" value="OS01G0688600 PROTEIN"/>
    <property type="match status" value="1"/>
</dbReference>
<dbReference type="EMBL" id="LR743596">
    <property type="protein sequence ID" value="CAA2625994.1"/>
    <property type="molecule type" value="Genomic_DNA"/>
</dbReference>
<feature type="region of interest" description="Disordered" evidence="1">
    <location>
        <begin position="109"/>
        <end position="181"/>
    </location>
</feature>
<sequence length="208" mass="23199">MGDAATQVKREQGAVSCSSNGGGGRRQSRLHNFSFPSVSWGSHRLLRCLKIDPPGAPRLPVSDRRPRRNPPGLRGLDRPHRLPWNLRLRRAACNAPAAAMVNVGLHKANKQNQNKHQSPVAQDNAGTATNSGRGLRSEAPAEGKERTRFSQVLSKDEIEDDFLAMTGSKPPRRPKKRPRNIQKQIEMIYPGLYLCEITPELYRTSQVR</sequence>
<evidence type="ECO:0000256" key="1">
    <source>
        <dbReference type="SAM" id="MobiDB-lite"/>
    </source>
</evidence>
<dbReference type="EMBL" id="CACRZD030000009">
    <property type="protein sequence ID" value="CAA6665325.1"/>
    <property type="molecule type" value="Genomic_DNA"/>
</dbReference>
<feature type="compositionally biased region" description="Basic residues" evidence="1">
    <location>
        <begin position="170"/>
        <end position="180"/>
    </location>
</feature>
<dbReference type="PANTHER" id="PTHR33130">
    <property type="entry name" value="PUTATIVE (DUF1639)-RELATED"/>
    <property type="match status" value="1"/>
</dbReference>
<gene>
    <name evidence="2" type="ORF">SI7747_09011714</name>
</gene>
<evidence type="ECO:0000313" key="2">
    <source>
        <dbReference type="EMBL" id="CAA2625994.1"/>
    </source>
</evidence>
<dbReference type="Pfam" id="PF07797">
    <property type="entry name" value="DUF1639"/>
    <property type="match status" value="1"/>
</dbReference>
<organism evidence="2">
    <name type="scientific">Spirodela intermedia</name>
    <name type="common">Intermediate duckweed</name>
    <dbReference type="NCBI Taxonomy" id="51605"/>
    <lineage>
        <taxon>Eukaryota</taxon>
        <taxon>Viridiplantae</taxon>
        <taxon>Streptophyta</taxon>
        <taxon>Embryophyta</taxon>
        <taxon>Tracheophyta</taxon>
        <taxon>Spermatophyta</taxon>
        <taxon>Magnoliopsida</taxon>
        <taxon>Liliopsida</taxon>
        <taxon>Araceae</taxon>
        <taxon>Lemnoideae</taxon>
        <taxon>Spirodela</taxon>
    </lineage>
</organism>
<dbReference type="AlphaFoldDB" id="A0A7I8J6F7"/>
<name>A0A7I8J6F7_SPIIN</name>
<dbReference type="InterPro" id="IPR012438">
    <property type="entry name" value="DUF1639"/>
</dbReference>
<dbReference type="Proteomes" id="UP001189122">
    <property type="component" value="Unassembled WGS sequence"/>
</dbReference>
<accession>A0A7I8J6F7</accession>
<evidence type="ECO:0000313" key="3">
    <source>
        <dbReference type="Proteomes" id="UP001189122"/>
    </source>
</evidence>
<feature type="region of interest" description="Disordered" evidence="1">
    <location>
        <begin position="1"/>
        <end position="30"/>
    </location>
</feature>
<proteinExistence type="predicted"/>
<keyword evidence="3" id="KW-1185">Reference proteome</keyword>
<feature type="region of interest" description="Disordered" evidence="1">
    <location>
        <begin position="52"/>
        <end position="79"/>
    </location>
</feature>
<feature type="compositionally biased region" description="Polar residues" evidence="1">
    <location>
        <begin position="110"/>
        <end position="132"/>
    </location>
</feature>
<feature type="compositionally biased region" description="Basic and acidic residues" evidence="1">
    <location>
        <begin position="135"/>
        <end position="148"/>
    </location>
</feature>
<protein>
    <submittedName>
        <fullName evidence="2">Uncharacterized protein</fullName>
    </submittedName>
</protein>
<reference evidence="2 3" key="1">
    <citation type="submission" date="2019-12" db="EMBL/GenBank/DDBJ databases">
        <authorList>
            <person name="Scholz U."/>
            <person name="Mascher M."/>
            <person name="Fiebig A."/>
        </authorList>
    </citation>
    <scope>NUCLEOTIDE SEQUENCE</scope>
</reference>